<feature type="transmembrane region" description="Helical" evidence="1">
    <location>
        <begin position="61"/>
        <end position="80"/>
    </location>
</feature>
<keyword evidence="1" id="KW-1133">Transmembrane helix</keyword>
<evidence type="ECO:0000313" key="2">
    <source>
        <dbReference type="EMBL" id="KIK56715.1"/>
    </source>
</evidence>
<gene>
    <name evidence="2" type="ORF">GYMLUDRAFT_173845</name>
</gene>
<accession>A0A0D0B0W6</accession>
<name>A0A0D0B0W6_9AGAR</name>
<dbReference type="EMBL" id="KN834795">
    <property type="protein sequence ID" value="KIK56715.1"/>
    <property type="molecule type" value="Genomic_DNA"/>
</dbReference>
<keyword evidence="1" id="KW-0472">Membrane</keyword>
<dbReference type="Pfam" id="PF18758">
    <property type="entry name" value="KDZ"/>
    <property type="match status" value="1"/>
</dbReference>
<reference evidence="2 3" key="1">
    <citation type="submission" date="2014-04" db="EMBL/GenBank/DDBJ databases">
        <title>Evolutionary Origins and Diversification of the Mycorrhizal Mutualists.</title>
        <authorList>
            <consortium name="DOE Joint Genome Institute"/>
            <consortium name="Mycorrhizal Genomics Consortium"/>
            <person name="Kohler A."/>
            <person name="Kuo A."/>
            <person name="Nagy L.G."/>
            <person name="Floudas D."/>
            <person name="Copeland A."/>
            <person name="Barry K.W."/>
            <person name="Cichocki N."/>
            <person name="Veneault-Fourrey C."/>
            <person name="LaButti K."/>
            <person name="Lindquist E.A."/>
            <person name="Lipzen A."/>
            <person name="Lundell T."/>
            <person name="Morin E."/>
            <person name="Murat C."/>
            <person name="Riley R."/>
            <person name="Ohm R."/>
            <person name="Sun H."/>
            <person name="Tunlid A."/>
            <person name="Henrissat B."/>
            <person name="Grigoriev I.V."/>
            <person name="Hibbett D.S."/>
            <person name="Martin F."/>
        </authorList>
    </citation>
    <scope>NUCLEOTIDE SEQUENCE [LARGE SCALE GENOMIC DNA]</scope>
    <source>
        <strain evidence="2 3">FD-317 M1</strain>
    </source>
</reference>
<organism evidence="2 3">
    <name type="scientific">Collybiopsis luxurians FD-317 M1</name>
    <dbReference type="NCBI Taxonomy" id="944289"/>
    <lineage>
        <taxon>Eukaryota</taxon>
        <taxon>Fungi</taxon>
        <taxon>Dikarya</taxon>
        <taxon>Basidiomycota</taxon>
        <taxon>Agaricomycotina</taxon>
        <taxon>Agaricomycetes</taxon>
        <taxon>Agaricomycetidae</taxon>
        <taxon>Agaricales</taxon>
        <taxon>Marasmiineae</taxon>
        <taxon>Omphalotaceae</taxon>
        <taxon>Collybiopsis</taxon>
        <taxon>Collybiopsis luxurians</taxon>
    </lineage>
</organism>
<keyword evidence="3" id="KW-1185">Reference proteome</keyword>
<proteinExistence type="predicted"/>
<dbReference type="Proteomes" id="UP000053593">
    <property type="component" value="Unassembled WGS sequence"/>
</dbReference>
<dbReference type="InterPro" id="IPR040521">
    <property type="entry name" value="KDZ"/>
</dbReference>
<dbReference type="HOGENOM" id="CLU_003703_5_1_1"/>
<feature type="transmembrane region" description="Helical" evidence="1">
    <location>
        <begin position="92"/>
        <end position="113"/>
    </location>
</feature>
<sequence length="185" mass="20368">TCMGLALDYANTKYSKGYTATGVSMCSCGHHELVMPNGVGDLQKGEHYANMDYIFASALHHVPYLLFLLLSYGIMCQWSCRLLEQLRSLPPLIHLTVVCQIIAFIIPKLNILGHTVKCQNSYNLLYTLGAAMADMESIECVWSGSGVMGQVHGKWGLEAAKIPSRTTGITGLGRRLLVSVHYFLI</sequence>
<dbReference type="OrthoDB" id="3257768at2759"/>
<evidence type="ECO:0000313" key="3">
    <source>
        <dbReference type="Proteomes" id="UP000053593"/>
    </source>
</evidence>
<evidence type="ECO:0000256" key="1">
    <source>
        <dbReference type="SAM" id="Phobius"/>
    </source>
</evidence>
<dbReference type="AlphaFoldDB" id="A0A0D0B0W6"/>
<feature type="non-terminal residue" evidence="2">
    <location>
        <position position="1"/>
    </location>
</feature>
<keyword evidence="1" id="KW-0812">Transmembrane</keyword>
<protein>
    <submittedName>
        <fullName evidence="2">Uncharacterized protein</fullName>
    </submittedName>
</protein>